<keyword evidence="2" id="KW-1133">Transmembrane helix</keyword>
<dbReference type="RefSeq" id="WP_194674794.1">
    <property type="nucleotide sequence ID" value="NZ_JADKRP010000001.1"/>
</dbReference>
<evidence type="ECO:0000256" key="2">
    <source>
        <dbReference type="SAM" id="Phobius"/>
    </source>
</evidence>
<gene>
    <name evidence="3" type="ORF">ITJ42_06485</name>
</gene>
<accession>A0A8I0SJF4</accession>
<keyword evidence="4" id="KW-1185">Reference proteome</keyword>
<dbReference type="Proteomes" id="UP000634579">
    <property type="component" value="Unassembled WGS sequence"/>
</dbReference>
<evidence type="ECO:0000313" key="3">
    <source>
        <dbReference type="EMBL" id="MBF4630854.1"/>
    </source>
</evidence>
<comment type="caution">
    <text evidence="3">The sequence shown here is derived from an EMBL/GenBank/DDBJ whole genome shotgun (WGS) entry which is preliminary data.</text>
</comment>
<name>A0A8I0SJF4_9MICO</name>
<proteinExistence type="predicted"/>
<keyword evidence="2" id="KW-0812">Transmembrane</keyword>
<evidence type="ECO:0000313" key="4">
    <source>
        <dbReference type="Proteomes" id="UP000634579"/>
    </source>
</evidence>
<feature type="region of interest" description="Disordered" evidence="1">
    <location>
        <begin position="1"/>
        <end position="68"/>
    </location>
</feature>
<dbReference type="EMBL" id="JADKRP010000001">
    <property type="protein sequence ID" value="MBF4630854.1"/>
    <property type="molecule type" value="Genomic_DNA"/>
</dbReference>
<keyword evidence="2" id="KW-0472">Membrane</keyword>
<feature type="transmembrane region" description="Helical" evidence="2">
    <location>
        <begin position="77"/>
        <end position="99"/>
    </location>
</feature>
<evidence type="ECO:0000256" key="1">
    <source>
        <dbReference type="SAM" id="MobiDB-lite"/>
    </source>
</evidence>
<sequence>MTDEPSGAAPPGAAVPTGTPYGPAVPAAGAAARPVPSTVSAEPAGPVSPTGVVAPTGPVPPTDPTPTAQPRRLLRRLVLVGAVAAVLVAILAVGGTWILDGLTHLGDRGPRVTSAAGTLADPVPVGESWLTRPQVGPRWEVSVGEPDLDSDAAPAGALADGERLVAVAVTITGRSAGPEPVHGLDLAFRSPDGSVIGSSSTDAWAPRPRISRLPTIYPGSSTTVQVMLAVPAGSVEGGVLLLTTYTEDDPAAFAIR</sequence>
<evidence type="ECO:0008006" key="5">
    <source>
        <dbReference type="Google" id="ProtNLM"/>
    </source>
</evidence>
<feature type="compositionally biased region" description="Low complexity" evidence="1">
    <location>
        <begin position="7"/>
        <end position="56"/>
    </location>
</feature>
<protein>
    <recommendedName>
        <fullName evidence="5">DUF4352 domain-containing protein</fullName>
    </recommendedName>
</protein>
<organism evidence="3 4">
    <name type="scientific">Clavibacter phaseoli</name>
    <dbReference type="NCBI Taxonomy" id="1734031"/>
    <lineage>
        <taxon>Bacteria</taxon>
        <taxon>Bacillati</taxon>
        <taxon>Actinomycetota</taxon>
        <taxon>Actinomycetes</taxon>
        <taxon>Micrococcales</taxon>
        <taxon>Microbacteriaceae</taxon>
        <taxon>Clavibacter</taxon>
    </lineage>
</organism>
<dbReference type="AlphaFoldDB" id="A0A8I0SJF4"/>
<reference evidence="3 4" key="1">
    <citation type="submission" date="2020-10" db="EMBL/GenBank/DDBJ databases">
        <title>Draft genome sequences of plant-associated actinobacteria.</title>
        <authorList>
            <person name="Tarlachkov S.V."/>
            <person name="Starodumova I.P."/>
            <person name="Dorofeeva L.V."/>
            <person name="Prisyazhnaya N.V."/>
            <person name="Roubtsova T.V."/>
            <person name="Chizhov V.N."/>
            <person name="Nadler S.A."/>
            <person name="Subbotin S.A."/>
            <person name="Evtushenko L.I."/>
        </authorList>
    </citation>
    <scope>NUCLEOTIDE SEQUENCE [LARGE SCALE GENOMIC DNA]</scope>
    <source>
        <strain evidence="3 4">VKM Ac-2886</strain>
    </source>
</reference>